<evidence type="ECO:0000256" key="3">
    <source>
        <dbReference type="ARBA" id="ARBA00022723"/>
    </source>
</evidence>
<dbReference type="PROSITE" id="PS50157">
    <property type="entry name" value="ZINC_FINGER_C2H2_2"/>
    <property type="match status" value="7"/>
</dbReference>
<feature type="region of interest" description="Disordered" evidence="12">
    <location>
        <begin position="274"/>
        <end position="306"/>
    </location>
</feature>
<feature type="compositionally biased region" description="Polar residues" evidence="12">
    <location>
        <begin position="137"/>
        <end position="161"/>
    </location>
</feature>
<dbReference type="InterPro" id="IPR013087">
    <property type="entry name" value="Znf_C2H2_type"/>
</dbReference>
<dbReference type="GO" id="GO:0006357">
    <property type="term" value="P:regulation of transcription by RNA polymerase II"/>
    <property type="evidence" value="ECO:0007669"/>
    <property type="project" value="TreeGrafter"/>
</dbReference>
<keyword evidence="5 11" id="KW-0863">Zinc-finger</keyword>
<dbReference type="Proteomes" id="UP000694569">
    <property type="component" value="Unplaced"/>
</dbReference>
<evidence type="ECO:0000256" key="5">
    <source>
        <dbReference type="ARBA" id="ARBA00022771"/>
    </source>
</evidence>
<feature type="domain" description="C2H2-type" evidence="13">
    <location>
        <begin position="520"/>
        <end position="547"/>
    </location>
</feature>
<dbReference type="GO" id="GO:0008270">
    <property type="term" value="F:zinc ion binding"/>
    <property type="evidence" value="ECO:0007669"/>
    <property type="project" value="UniProtKB-KW"/>
</dbReference>
<keyword evidence="6" id="KW-0862">Zinc</keyword>
<proteinExistence type="inferred from homology"/>
<dbReference type="SUPFAM" id="SSF57667">
    <property type="entry name" value="beta-beta-alpha zinc fingers"/>
    <property type="match status" value="4"/>
</dbReference>
<feature type="domain" description="C2H2-type" evidence="13">
    <location>
        <begin position="436"/>
        <end position="463"/>
    </location>
</feature>
<name>A0A8C5MJ57_9ANUR</name>
<dbReference type="InterPro" id="IPR036236">
    <property type="entry name" value="Znf_C2H2_sf"/>
</dbReference>
<sequence>MIRPDSGGPCSQELTIYEMYKYCEEHVVVKKSDQHAKDGSLKTQRLLVEPPPSLLVHERCNEQKILELTTKIIHLLTGEVWQYLEGHKDLYNGVISRNPHPLNSQDLSEDKTSSETFDPSPPRLEQEKTKVLGDPITDSSMVYSPRASKSNRSEQSVQYEGQNLKDLDSSTLKECPKTEPSHLVEASTSSGEGCPPETDIYPPTEDTETDYQSTQIKEEPISCEEDLTNIDIYPPSEYLSTNIKEESWEEDPQGTDTYMLMGHSQAELSSSHILEQPSSSGEGDATNTDFYTPTYNTEAEYPSKDEEMSSNKYCVPVLLRYTRENSCTFFDHELSPEKDARLVQPKGKESEICGFSCLECGESFSSESLLASHQAAHVEEKRAECQKCFNWKAVLDMHPNVNTEFNPYSCSECGKHFAEKSYLPREFQVHAEEKPFPCPECGKSFQNQSNLSRHRQSHKGEKPYSCVECGKCFTRKSYLEQHVRTHTGDKPYSCSVCGKVFQYQSNFVRHRRIHMGVKPYGCAECGRCFSQKTHLEIHQTVHTGQKPFSCSQCGKTFTQKSHLFSHQRVHYP</sequence>
<dbReference type="PANTHER" id="PTHR24404:SF114">
    <property type="entry name" value="KLUMPFUSS, ISOFORM B-RELATED"/>
    <property type="match status" value="1"/>
</dbReference>
<feature type="domain" description="C2H2-type" evidence="13">
    <location>
        <begin position="408"/>
        <end position="435"/>
    </location>
</feature>
<keyword evidence="10" id="KW-0539">Nucleus</keyword>
<dbReference type="GO" id="GO:0003700">
    <property type="term" value="F:DNA-binding transcription factor activity"/>
    <property type="evidence" value="ECO:0007669"/>
    <property type="project" value="TreeGrafter"/>
</dbReference>
<keyword evidence="7" id="KW-0805">Transcription regulation</keyword>
<organism evidence="14 15">
    <name type="scientific">Leptobrachium leishanense</name>
    <name type="common">Leishan spiny toad</name>
    <dbReference type="NCBI Taxonomy" id="445787"/>
    <lineage>
        <taxon>Eukaryota</taxon>
        <taxon>Metazoa</taxon>
        <taxon>Chordata</taxon>
        <taxon>Craniata</taxon>
        <taxon>Vertebrata</taxon>
        <taxon>Euteleostomi</taxon>
        <taxon>Amphibia</taxon>
        <taxon>Batrachia</taxon>
        <taxon>Anura</taxon>
        <taxon>Pelobatoidea</taxon>
        <taxon>Megophryidae</taxon>
        <taxon>Leptobrachium</taxon>
    </lineage>
</organism>
<dbReference type="FunFam" id="3.30.160.60:FF:000739">
    <property type="entry name" value="Zgc:171418 protein"/>
    <property type="match status" value="1"/>
</dbReference>
<comment type="subcellular location">
    <subcellularLocation>
        <location evidence="1">Nucleus</location>
    </subcellularLocation>
</comment>
<dbReference type="FunFam" id="3.30.160.60:FF:001011">
    <property type="entry name" value="Zinc finger protein 793"/>
    <property type="match status" value="1"/>
</dbReference>
<evidence type="ECO:0000256" key="4">
    <source>
        <dbReference type="ARBA" id="ARBA00022737"/>
    </source>
</evidence>
<dbReference type="Ensembl" id="ENSLLET00000015642.1">
    <property type="protein sequence ID" value="ENSLLEP00000015063.1"/>
    <property type="gene ID" value="ENSLLEG00000009318.1"/>
</dbReference>
<keyword evidence="9" id="KW-0804">Transcription</keyword>
<evidence type="ECO:0000313" key="15">
    <source>
        <dbReference type="Proteomes" id="UP000694569"/>
    </source>
</evidence>
<dbReference type="GO" id="GO:0000978">
    <property type="term" value="F:RNA polymerase II cis-regulatory region sequence-specific DNA binding"/>
    <property type="evidence" value="ECO:0007669"/>
    <property type="project" value="TreeGrafter"/>
</dbReference>
<feature type="domain" description="C2H2-type" evidence="13">
    <location>
        <begin position="355"/>
        <end position="382"/>
    </location>
</feature>
<feature type="region of interest" description="Disordered" evidence="12">
    <location>
        <begin position="101"/>
        <end position="215"/>
    </location>
</feature>
<dbReference type="FunFam" id="3.30.160.60:FF:002737">
    <property type="entry name" value="AGAP008430-PA"/>
    <property type="match status" value="1"/>
</dbReference>
<dbReference type="GO" id="GO:0005634">
    <property type="term" value="C:nucleus"/>
    <property type="evidence" value="ECO:0007669"/>
    <property type="project" value="UniProtKB-SubCell"/>
</dbReference>
<evidence type="ECO:0000256" key="7">
    <source>
        <dbReference type="ARBA" id="ARBA00023015"/>
    </source>
</evidence>
<evidence type="ECO:0000256" key="6">
    <source>
        <dbReference type="ARBA" id="ARBA00022833"/>
    </source>
</evidence>
<dbReference type="Pfam" id="PF00096">
    <property type="entry name" value="zf-C2H2"/>
    <property type="match status" value="6"/>
</dbReference>
<dbReference type="Gene3D" id="3.30.160.60">
    <property type="entry name" value="Classic Zinc Finger"/>
    <property type="match status" value="7"/>
</dbReference>
<evidence type="ECO:0000256" key="1">
    <source>
        <dbReference type="ARBA" id="ARBA00004123"/>
    </source>
</evidence>
<dbReference type="InterPro" id="IPR050589">
    <property type="entry name" value="Ikaros_C2H2-ZF"/>
</dbReference>
<evidence type="ECO:0000256" key="10">
    <source>
        <dbReference type="ARBA" id="ARBA00023242"/>
    </source>
</evidence>
<evidence type="ECO:0000256" key="12">
    <source>
        <dbReference type="SAM" id="MobiDB-lite"/>
    </source>
</evidence>
<dbReference type="FunFam" id="3.30.160.60:FF:000358">
    <property type="entry name" value="zinc finger protein 24"/>
    <property type="match status" value="1"/>
</dbReference>
<comment type="similarity">
    <text evidence="2">Belongs to the krueppel C2H2-type zinc-finger protein family.</text>
</comment>
<accession>A0A8C5MJ57</accession>
<evidence type="ECO:0000313" key="14">
    <source>
        <dbReference type="Ensembl" id="ENSLLEP00000015063.1"/>
    </source>
</evidence>
<keyword evidence="4" id="KW-0677">Repeat</keyword>
<evidence type="ECO:0000256" key="9">
    <source>
        <dbReference type="ARBA" id="ARBA00023163"/>
    </source>
</evidence>
<dbReference type="PROSITE" id="PS00028">
    <property type="entry name" value="ZINC_FINGER_C2H2_1"/>
    <property type="match status" value="6"/>
</dbReference>
<dbReference type="AlphaFoldDB" id="A0A8C5MJ57"/>
<evidence type="ECO:0000256" key="8">
    <source>
        <dbReference type="ARBA" id="ARBA00023125"/>
    </source>
</evidence>
<feature type="domain" description="C2H2-type" evidence="13">
    <location>
        <begin position="492"/>
        <end position="519"/>
    </location>
</feature>
<evidence type="ECO:0000256" key="11">
    <source>
        <dbReference type="PROSITE-ProRule" id="PRU00042"/>
    </source>
</evidence>
<feature type="domain" description="C2H2-type" evidence="13">
    <location>
        <begin position="464"/>
        <end position="491"/>
    </location>
</feature>
<evidence type="ECO:0000259" key="13">
    <source>
        <dbReference type="PROSITE" id="PS50157"/>
    </source>
</evidence>
<feature type="domain" description="C2H2-type" evidence="13">
    <location>
        <begin position="548"/>
        <end position="572"/>
    </location>
</feature>
<evidence type="ECO:0000256" key="2">
    <source>
        <dbReference type="ARBA" id="ARBA00006991"/>
    </source>
</evidence>
<dbReference type="SMART" id="SM00355">
    <property type="entry name" value="ZnF_C2H2"/>
    <property type="match status" value="7"/>
</dbReference>
<protein>
    <recommendedName>
        <fullName evidence="13">C2H2-type domain-containing protein</fullName>
    </recommendedName>
</protein>
<reference evidence="14" key="2">
    <citation type="submission" date="2025-09" db="UniProtKB">
        <authorList>
            <consortium name="Ensembl"/>
        </authorList>
    </citation>
    <scope>IDENTIFICATION</scope>
</reference>
<keyword evidence="3" id="KW-0479">Metal-binding</keyword>
<dbReference type="FunFam" id="3.30.160.60:FF:000322">
    <property type="entry name" value="GDNF-inducible zinc finger protein 1"/>
    <property type="match status" value="1"/>
</dbReference>
<dbReference type="GeneTree" id="ENSGT01150000286944"/>
<keyword evidence="15" id="KW-1185">Reference proteome</keyword>
<keyword evidence="8" id="KW-0238">DNA-binding</keyword>
<dbReference type="PANTHER" id="PTHR24404">
    <property type="entry name" value="ZINC FINGER PROTEIN"/>
    <property type="match status" value="1"/>
</dbReference>
<feature type="compositionally biased region" description="Polar residues" evidence="12">
    <location>
        <begin position="274"/>
        <end position="297"/>
    </location>
</feature>
<reference evidence="14" key="1">
    <citation type="submission" date="2025-08" db="UniProtKB">
        <authorList>
            <consortium name="Ensembl"/>
        </authorList>
    </citation>
    <scope>IDENTIFICATION</scope>
</reference>